<dbReference type="Proteomes" id="UP000002588">
    <property type="component" value="Chromosome"/>
</dbReference>
<name>A1K9V4_AZOSB</name>
<dbReference type="InterPro" id="IPR050765">
    <property type="entry name" value="Riboflavin_Biosynth_HTPR"/>
</dbReference>
<dbReference type="GO" id="GO:0003677">
    <property type="term" value="F:DNA binding"/>
    <property type="evidence" value="ECO:0007669"/>
    <property type="project" value="UniProtKB-KW"/>
</dbReference>
<dbReference type="PANTHER" id="PTHR38011:SF12">
    <property type="entry name" value="BIFUNCTIONAL DEAMINASE-REDUCTASE DOMAIN PROTEIN"/>
    <property type="match status" value="1"/>
</dbReference>
<accession>A1K9V4</accession>
<dbReference type="SUPFAM" id="SSF53597">
    <property type="entry name" value="Dihydrofolate reductase-like"/>
    <property type="match status" value="1"/>
</dbReference>
<dbReference type="RefSeq" id="WP_011766718.1">
    <property type="nucleotide sequence ID" value="NC_008702.1"/>
</dbReference>
<dbReference type="GO" id="GO:0008703">
    <property type="term" value="F:5-amino-6-(5-phosphoribosylamino)uracil reductase activity"/>
    <property type="evidence" value="ECO:0007669"/>
    <property type="project" value="InterPro"/>
</dbReference>
<proteinExistence type="predicted"/>
<dbReference type="eggNOG" id="COG0262">
    <property type="taxonomic scope" value="Bacteria"/>
</dbReference>
<evidence type="ECO:0000313" key="3">
    <source>
        <dbReference type="Proteomes" id="UP000002588"/>
    </source>
</evidence>
<reference evidence="2 3" key="1">
    <citation type="journal article" date="2006" name="Nat. Biotechnol.">
        <title>Complete genome of the mutualistic, N2-fixing grass endophyte Azoarcus sp. strain BH72.</title>
        <authorList>
            <person name="Krause A."/>
            <person name="Ramakumar A."/>
            <person name="Bartels D."/>
            <person name="Battistoni F."/>
            <person name="Bekel T."/>
            <person name="Boch J."/>
            <person name="Boehm M."/>
            <person name="Friedrich F."/>
            <person name="Hurek T."/>
            <person name="Krause L."/>
            <person name="Linke B."/>
            <person name="McHardy A.C."/>
            <person name="Sarkar A."/>
            <person name="Schneiker S."/>
            <person name="Syed A.A."/>
            <person name="Thauer R."/>
            <person name="Vorhoelter F.-J."/>
            <person name="Weidner S."/>
            <person name="Puehler A."/>
            <person name="Reinhold-Hurek B."/>
            <person name="Kaiser O."/>
            <person name="Goesmann A."/>
        </authorList>
    </citation>
    <scope>NUCLEOTIDE SEQUENCE [LARGE SCALE GENOMIC DNA]</scope>
    <source>
        <strain evidence="2 3">BH72</strain>
    </source>
</reference>
<dbReference type="GO" id="GO:0009231">
    <property type="term" value="P:riboflavin biosynthetic process"/>
    <property type="evidence" value="ECO:0007669"/>
    <property type="project" value="InterPro"/>
</dbReference>
<dbReference type="PANTHER" id="PTHR38011">
    <property type="entry name" value="DIHYDROFOLATE REDUCTASE FAMILY PROTEIN (AFU_ORTHOLOGUE AFUA_8G06820)"/>
    <property type="match status" value="1"/>
</dbReference>
<dbReference type="Pfam" id="PF01872">
    <property type="entry name" value="RibD_C"/>
    <property type="match status" value="1"/>
</dbReference>
<dbReference type="HOGENOM" id="CLU_043966_3_0_4"/>
<evidence type="ECO:0000313" key="2">
    <source>
        <dbReference type="EMBL" id="CAL95609.1"/>
    </source>
</evidence>
<dbReference type="AlphaFoldDB" id="A1K9V4"/>
<evidence type="ECO:0000259" key="1">
    <source>
        <dbReference type="Pfam" id="PF01872"/>
    </source>
</evidence>
<dbReference type="EMBL" id="AM406670">
    <property type="protein sequence ID" value="CAL95609.1"/>
    <property type="molecule type" value="Genomic_DNA"/>
</dbReference>
<sequence>MTRVRVESFAVSIDGFGAGPDQSLDNPLGVGGMALHEWVLPTRTFQRKVLGQEGGTTGIDDDFAARGFDNVGAWILGRNMFGPVRGPWPDLDWKGWWGDEPPYHVPVFVLTHHPRPPLQMKGGTVFHFVGDIHDALAQARAAAAGQDVRIGGGPATIRQYLRAGLIDELHIALSPVLLGRGEALFAGLDLPALGYECTAFSASEKAGHLLIQRTGA</sequence>
<gene>
    <name evidence="2" type="ordered locus">azo2993</name>
</gene>
<keyword evidence="3" id="KW-1185">Reference proteome</keyword>
<keyword evidence="2" id="KW-0238">DNA-binding</keyword>
<dbReference type="STRING" id="62928.azo2993"/>
<feature type="domain" description="Bacterial bifunctional deaminase-reductase C-terminal" evidence="1">
    <location>
        <begin position="9"/>
        <end position="197"/>
    </location>
</feature>
<organism evidence="2 3">
    <name type="scientific">Azoarcus sp. (strain BH72)</name>
    <dbReference type="NCBI Taxonomy" id="418699"/>
    <lineage>
        <taxon>Bacteria</taxon>
        <taxon>Pseudomonadati</taxon>
        <taxon>Pseudomonadota</taxon>
        <taxon>Betaproteobacteria</taxon>
        <taxon>Rhodocyclales</taxon>
        <taxon>Zoogloeaceae</taxon>
        <taxon>Azoarcus</taxon>
    </lineage>
</organism>
<dbReference type="InterPro" id="IPR024072">
    <property type="entry name" value="DHFR-like_dom_sf"/>
</dbReference>
<dbReference type="InterPro" id="IPR002734">
    <property type="entry name" value="RibDG_C"/>
</dbReference>
<dbReference type="Gene3D" id="3.40.430.10">
    <property type="entry name" value="Dihydrofolate Reductase, subunit A"/>
    <property type="match status" value="1"/>
</dbReference>
<protein>
    <submittedName>
        <fullName evidence="2">DNA-binding protein</fullName>
    </submittedName>
</protein>
<dbReference type="KEGG" id="azo:azo2993"/>